<sequence length="554" mass="56993">MSAVAVIAASVGFIPGAAHAAEPVAPPVAAPDAQLTKAAAANFKTYKSPAEKSVRSALPAAKNKGAAAPRAAGAAAGNPNLNMVLAATSTTAHGLEFVTDLISEDASLIVTVEWGDGTRDQRDAYGAGALHYTHTYAELGQYNIKVTVSDPANGVQVVNELPYGTAGSDFTPYTPTRILDTRNGTGAKAGKVGPSGTVGLKVGGNGGIPAGVTAVVLNVTVTNPTNSGFVTVFPDFGERPTTSNVNYEAGQTVPNQVIVPVGKNGYVDLANSSWGGSSIDLIADVTGYFTKSAASGYTPMTPVRFVDTREGLGTSRGQLAGQGTFSTKISNLRGVPAGIKAVALNVTVTNPKQYGHLTVFPSGQAAPDTSSLNFTAGQTIANSVIVPVGSDGKIGVRNGAWGGVDVIVDVVGYYSPASTGSFVPVSPFRRLDTRDRPSGAIPGGYYQPVVFSPDPSEDGISGFVLNATATNTANTGYLAVAPDPNSYEDYERGTVNPPDAPGSSTLNWTKGKTVPNLVQASAGQNGIVDFFNQSWEEWATTDLIVDVFGYYETN</sequence>
<evidence type="ECO:0000259" key="2">
    <source>
        <dbReference type="PROSITE" id="PS50093"/>
    </source>
</evidence>
<dbReference type="InterPro" id="IPR013783">
    <property type="entry name" value="Ig-like_fold"/>
</dbReference>
<proteinExistence type="predicted"/>
<dbReference type="InterPro" id="IPR000601">
    <property type="entry name" value="PKD_dom"/>
</dbReference>
<dbReference type="RefSeq" id="WP_150518605.1">
    <property type="nucleotide sequence ID" value="NZ_BMVX01000022.1"/>
</dbReference>
<keyword evidence="5" id="KW-1185">Reference proteome</keyword>
<dbReference type="OrthoDB" id="3928417at2"/>
<dbReference type="AlphaFoldDB" id="A0A5P2UKD3"/>
<dbReference type="KEGG" id="ssub:CP968_15745"/>
<accession>A0A5P2UKD3</accession>
<evidence type="ECO:0000313" key="3">
    <source>
        <dbReference type="EMBL" id="GGZ84951.1"/>
    </source>
</evidence>
<reference evidence="3" key="3">
    <citation type="submission" date="2020-09" db="EMBL/GenBank/DDBJ databases">
        <authorList>
            <person name="Sun Q."/>
            <person name="Ohkuma M."/>
        </authorList>
    </citation>
    <scope>NUCLEOTIDE SEQUENCE</scope>
    <source>
        <strain evidence="3">JCM 4834</strain>
    </source>
</reference>
<gene>
    <name evidence="4" type="ORF">CP968_15745</name>
    <name evidence="3" type="ORF">GCM10010371_51100</name>
</gene>
<keyword evidence="1" id="KW-0732">Signal</keyword>
<dbReference type="Gene3D" id="2.60.40.10">
    <property type="entry name" value="Immunoglobulins"/>
    <property type="match status" value="1"/>
</dbReference>
<protein>
    <recommendedName>
        <fullName evidence="2">PKD domain-containing protein</fullName>
    </recommendedName>
</protein>
<dbReference type="EMBL" id="CP023701">
    <property type="protein sequence ID" value="QEU79588.1"/>
    <property type="molecule type" value="Genomic_DNA"/>
</dbReference>
<dbReference type="Proteomes" id="UP000326831">
    <property type="component" value="Chromosome"/>
</dbReference>
<reference evidence="4 5" key="2">
    <citation type="submission" date="2017-09" db="EMBL/GenBank/DDBJ databases">
        <authorList>
            <person name="Lee N."/>
            <person name="Cho B.-K."/>
        </authorList>
    </citation>
    <scope>NUCLEOTIDE SEQUENCE [LARGE SCALE GENOMIC DNA]</scope>
    <source>
        <strain evidence="4 5">ATCC 27467</strain>
    </source>
</reference>
<feature type="signal peptide" evidence="1">
    <location>
        <begin position="1"/>
        <end position="20"/>
    </location>
</feature>
<dbReference type="EMBL" id="BMVX01000022">
    <property type="protein sequence ID" value="GGZ84951.1"/>
    <property type="molecule type" value="Genomic_DNA"/>
</dbReference>
<dbReference type="GO" id="GO:0005975">
    <property type="term" value="P:carbohydrate metabolic process"/>
    <property type="evidence" value="ECO:0007669"/>
    <property type="project" value="UniProtKB-ARBA"/>
</dbReference>
<feature type="domain" description="PKD" evidence="2">
    <location>
        <begin position="113"/>
        <end position="153"/>
    </location>
</feature>
<feature type="chain" id="PRO_5044622780" description="PKD domain-containing protein" evidence="1">
    <location>
        <begin position="21"/>
        <end position="554"/>
    </location>
</feature>
<evidence type="ECO:0000313" key="5">
    <source>
        <dbReference type="Proteomes" id="UP000326831"/>
    </source>
</evidence>
<name>A0A5P2UKD3_9ACTN</name>
<dbReference type="InterPro" id="IPR035986">
    <property type="entry name" value="PKD_dom_sf"/>
</dbReference>
<dbReference type="Proteomes" id="UP000634660">
    <property type="component" value="Unassembled WGS sequence"/>
</dbReference>
<dbReference type="SUPFAM" id="SSF49299">
    <property type="entry name" value="PKD domain"/>
    <property type="match status" value="1"/>
</dbReference>
<dbReference type="PROSITE" id="PS50093">
    <property type="entry name" value="PKD"/>
    <property type="match status" value="1"/>
</dbReference>
<evidence type="ECO:0000256" key="1">
    <source>
        <dbReference type="SAM" id="SignalP"/>
    </source>
</evidence>
<evidence type="ECO:0000313" key="4">
    <source>
        <dbReference type="EMBL" id="QEU79588.1"/>
    </source>
</evidence>
<organism evidence="4 5">
    <name type="scientific">Streptomyces subrutilus</name>
    <dbReference type="NCBI Taxonomy" id="36818"/>
    <lineage>
        <taxon>Bacteria</taxon>
        <taxon>Bacillati</taxon>
        <taxon>Actinomycetota</taxon>
        <taxon>Actinomycetes</taxon>
        <taxon>Kitasatosporales</taxon>
        <taxon>Streptomycetaceae</taxon>
        <taxon>Streptomyces</taxon>
    </lineage>
</organism>
<reference evidence="3" key="1">
    <citation type="journal article" date="2014" name="Int. J. Syst. Evol. Microbiol.">
        <title>Complete genome sequence of Corynebacterium casei LMG S-19264T (=DSM 44701T), isolated from a smear-ripened cheese.</title>
        <authorList>
            <consortium name="US DOE Joint Genome Institute (JGI-PGF)"/>
            <person name="Walter F."/>
            <person name="Albersmeier A."/>
            <person name="Kalinowski J."/>
            <person name="Ruckert C."/>
        </authorList>
    </citation>
    <scope>NUCLEOTIDE SEQUENCE</scope>
    <source>
        <strain evidence="3">JCM 4834</strain>
    </source>
</reference>